<dbReference type="Proteomes" id="UP000002941">
    <property type="component" value="Unassembled WGS sequence"/>
</dbReference>
<dbReference type="EMBL" id="AKFT01000007">
    <property type="protein sequence ID" value="EJF47622.1"/>
    <property type="molecule type" value="Genomic_DNA"/>
</dbReference>
<dbReference type="PATRIC" id="fig|1125718.3.peg.129"/>
<evidence type="ECO:0000313" key="2">
    <source>
        <dbReference type="Proteomes" id="UP000002941"/>
    </source>
</evidence>
<evidence type="ECO:0000313" key="1">
    <source>
        <dbReference type="EMBL" id="EJF47622.1"/>
    </source>
</evidence>
<keyword evidence="2" id="KW-1185">Reference proteome</keyword>
<name>J0NS14_9ACTO</name>
<comment type="caution">
    <text evidence="1">The sequence shown here is derived from an EMBL/GenBank/DDBJ whole genome shotgun (WGS) entry which is preliminary data.</text>
</comment>
<dbReference type="RefSeq" id="WP_008729534.1">
    <property type="nucleotide sequence ID" value="NZ_AKFT01000007.1"/>
</dbReference>
<organism evidence="1 2">
    <name type="scientific">Actinomyces massiliensis F0489</name>
    <dbReference type="NCBI Taxonomy" id="1125718"/>
    <lineage>
        <taxon>Bacteria</taxon>
        <taxon>Bacillati</taxon>
        <taxon>Actinomycetota</taxon>
        <taxon>Actinomycetes</taxon>
        <taxon>Actinomycetales</taxon>
        <taxon>Actinomycetaceae</taxon>
        <taxon>Actinomyces</taxon>
    </lineage>
</organism>
<proteinExistence type="predicted"/>
<gene>
    <name evidence="1" type="ORF">HMPREF1318_2359</name>
</gene>
<sequence>MRTDEPVMDINETHAGVVYGISEGAPEQVRTLIEGLQAPKQLSREVTWGEHLAMDAIYVEVLWDEATQRATYSVPGAQGRSVALSDLAEELGRDWEHYLADSALAGELLGRLDAVTPAGIDAEEVTTRFDPQSRTVVADIDLAPVPTFDGLPTPGLRGRITVSSHTFDLDLEGSVPARQLGEADARMVLADAVARANQDPIQVAYDEMRPHLAPFLDRGLEIADPIVTPDGTVRMQILTPAADAGDCLGIARTEQAVTFCLNHNKLVIRPGGSLTRQLREKGLDASDEDSLWGLSPDLATDPDVREMTDAEAAATILGMRPEAFDAASRGVELGLRNAEKELAHRRAS</sequence>
<accession>J0NS14</accession>
<reference evidence="1 2" key="1">
    <citation type="submission" date="2012-05" db="EMBL/GenBank/DDBJ databases">
        <authorList>
            <person name="Harkins D.M."/>
            <person name="Madupu R."/>
            <person name="Durkin A.S."/>
            <person name="Torralba M."/>
            <person name="Methe B."/>
            <person name="Sutton G.G."/>
            <person name="Nelson K.E."/>
        </authorList>
    </citation>
    <scope>NUCLEOTIDE SEQUENCE [LARGE SCALE GENOMIC DNA]</scope>
    <source>
        <strain evidence="1 2">F0489</strain>
    </source>
</reference>
<protein>
    <submittedName>
        <fullName evidence="1">Uncharacterized protein</fullName>
    </submittedName>
</protein>
<dbReference type="AlphaFoldDB" id="J0NS14"/>